<dbReference type="AlphaFoldDB" id="A0A9P5BVT2"/>
<comment type="caution">
    <text evidence="4">The sequence shown here is derived from an EMBL/GenBank/DDBJ whole genome shotgun (WGS) entry which is preliminary data.</text>
</comment>
<gene>
    <name evidence="4" type="ORF">E8E12_001422</name>
</gene>
<comment type="similarity">
    <text evidence="1">Belongs to the arrestin family.</text>
</comment>
<keyword evidence="5" id="KW-1185">Reference proteome</keyword>
<dbReference type="InterPro" id="IPR014752">
    <property type="entry name" value="Arrestin-like_C"/>
</dbReference>
<dbReference type="GO" id="GO:0070086">
    <property type="term" value="P:ubiquitin-dependent endocytosis"/>
    <property type="evidence" value="ECO:0007669"/>
    <property type="project" value="TreeGrafter"/>
</dbReference>
<dbReference type="PANTHER" id="PTHR11188:SF17">
    <property type="entry name" value="FI21816P1"/>
    <property type="match status" value="1"/>
</dbReference>
<feature type="domain" description="Arrestin-like N-terminal" evidence="3">
    <location>
        <begin position="33"/>
        <end position="157"/>
    </location>
</feature>
<evidence type="ECO:0000256" key="1">
    <source>
        <dbReference type="ARBA" id="ARBA00005298"/>
    </source>
</evidence>
<dbReference type="Proteomes" id="UP000758155">
    <property type="component" value="Unassembled WGS sequence"/>
</dbReference>
<evidence type="ECO:0000256" key="2">
    <source>
        <dbReference type="ARBA" id="ARBA00038766"/>
    </source>
</evidence>
<comment type="subunit">
    <text evidence="2">Interacts with hulA.</text>
</comment>
<evidence type="ECO:0000259" key="3">
    <source>
        <dbReference type="Pfam" id="PF00339"/>
    </source>
</evidence>
<dbReference type="GO" id="GO:0005829">
    <property type="term" value="C:cytosol"/>
    <property type="evidence" value="ECO:0007669"/>
    <property type="project" value="TreeGrafter"/>
</dbReference>
<reference evidence="4" key="1">
    <citation type="submission" date="2019-04" db="EMBL/GenBank/DDBJ databases">
        <title>Sequencing of skin fungus with MAO and IRED activity.</title>
        <authorList>
            <person name="Marsaioli A.J."/>
            <person name="Bonatto J.M.C."/>
            <person name="Reis Junior O."/>
        </authorList>
    </citation>
    <scope>NUCLEOTIDE SEQUENCE</scope>
    <source>
        <strain evidence="4">28M1</strain>
    </source>
</reference>
<dbReference type="InterPro" id="IPR011021">
    <property type="entry name" value="Arrestin-like_N"/>
</dbReference>
<dbReference type="GO" id="GO:0031625">
    <property type="term" value="F:ubiquitin protein ligase binding"/>
    <property type="evidence" value="ECO:0007669"/>
    <property type="project" value="TreeGrafter"/>
</dbReference>
<dbReference type="SUPFAM" id="SSF81296">
    <property type="entry name" value="E set domains"/>
    <property type="match status" value="1"/>
</dbReference>
<proteinExistence type="inferred from homology"/>
<dbReference type="EMBL" id="SWKV01000137">
    <property type="protein sequence ID" value="KAF3031547.1"/>
    <property type="molecule type" value="Genomic_DNA"/>
</dbReference>
<name>A0A9P5BVT2_9PLEO</name>
<dbReference type="OrthoDB" id="2333384at2759"/>
<dbReference type="InterPro" id="IPR014756">
    <property type="entry name" value="Ig_E-set"/>
</dbReference>
<sequence length="462" mass="51816">MLPIPCVQRSKGSTASNLGIRLDSPVVNVEAGQVSGRVIFMNNTNVRVKRITMTLHGAQQVLWYTNTMTSDRVRSRDTLFSQDVDLMSMCNPEGGSPCLLAPDNFVWPFEFDLGSCPFESVDGLGDTFVKYNLCVTVITAGRFAKNLCAVKEVKVIRTPGLEEVNDTEPDQDIYGLWPGKLDYHITTSPQFHHWGLPITTSLRVQPLMEGVEIESVKLRLVESFRLKASSKHRDLFHRREFTVSEVEATEQDNAVLHLRSSTTIWNDEWEVALPLPTSLRACRQSLRQGRITIVHKLLVDLRARDKDGAAHSVSYHFPLVLKFPPGISFDDQGTASFPHDAAYLHHNARRPAIPLVAPPAFGDHDRDPIYRPGMMLQPVEDQSEHHPGTTVEGQFRRTSLCTRQLFRFTSPEMFSSPCNRRDSLQPICLDQAPNYCTAISSPEIFSNDIDPSPAYSAPIMAT</sequence>
<organism evidence="4 5">
    <name type="scientific">Didymella heteroderae</name>
    <dbReference type="NCBI Taxonomy" id="1769908"/>
    <lineage>
        <taxon>Eukaryota</taxon>
        <taxon>Fungi</taxon>
        <taxon>Dikarya</taxon>
        <taxon>Ascomycota</taxon>
        <taxon>Pezizomycotina</taxon>
        <taxon>Dothideomycetes</taxon>
        <taxon>Pleosporomycetidae</taxon>
        <taxon>Pleosporales</taxon>
        <taxon>Pleosporineae</taxon>
        <taxon>Didymellaceae</taxon>
        <taxon>Didymella</taxon>
    </lineage>
</organism>
<dbReference type="Pfam" id="PF00339">
    <property type="entry name" value="Arrestin_N"/>
    <property type="match status" value="1"/>
</dbReference>
<dbReference type="GO" id="GO:0005886">
    <property type="term" value="C:plasma membrane"/>
    <property type="evidence" value="ECO:0007669"/>
    <property type="project" value="TreeGrafter"/>
</dbReference>
<dbReference type="PANTHER" id="PTHR11188">
    <property type="entry name" value="ARRESTIN DOMAIN CONTAINING PROTEIN"/>
    <property type="match status" value="1"/>
</dbReference>
<accession>A0A9P5BVT2</accession>
<evidence type="ECO:0000313" key="5">
    <source>
        <dbReference type="Proteomes" id="UP000758155"/>
    </source>
</evidence>
<dbReference type="Gene3D" id="2.60.40.640">
    <property type="match status" value="1"/>
</dbReference>
<dbReference type="InterPro" id="IPR050357">
    <property type="entry name" value="Arrestin_domain-protein"/>
</dbReference>
<dbReference type="GO" id="GO:0030674">
    <property type="term" value="F:protein-macromolecule adaptor activity"/>
    <property type="evidence" value="ECO:0007669"/>
    <property type="project" value="TreeGrafter"/>
</dbReference>
<evidence type="ECO:0000313" key="4">
    <source>
        <dbReference type="EMBL" id="KAF3031547.1"/>
    </source>
</evidence>
<protein>
    <recommendedName>
        <fullName evidence="3">Arrestin-like N-terminal domain-containing protein</fullName>
    </recommendedName>
</protein>